<gene>
    <name evidence="4" type="ORF">SAMN02745227_01923</name>
</gene>
<evidence type="ECO:0000259" key="3">
    <source>
        <dbReference type="PROSITE" id="PS50977"/>
    </source>
</evidence>
<dbReference type="Pfam" id="PF00440">
    <property type="entry name" value="TetR_N"/>
    <property type="match status" value="1"/>
</dbReference>
<dbReference type="InterPro" id="IPR009057">
    <property type="entry name" value="Homeodomain-like_sf"/>
</dbReference>
<evidence type="ECO:0000313" key="4">
    <source>
        <dbReference type="EMBL" id="SHK26408.1"/>
    </source>
</evidence>
<proteinExistence type="predicted"/>
<reference evidence="5" key="1">
    <citation type="submission" date="2016-11" db="EMBL/GenBank/DDBJ databases">
        <authorList>
            <person name="Varghese N."/>
            <person name="Submissions S."/>
        </authorList>
    </citation>
    <scope>NUCLEOTIDE SEQUENCE [LARGE SCALE GENOMIC DNA]</scope>
    <source>
        <strain evidence="5">DSM 14826</strain>
    </source>
</reference>
<dbReference type="PANTHER" id="PTHR43479">
    <property type="entry name" value="ACREF/ENVCD OPERON REPRESSOR-RELATED"/>
    <property type="match status" value="1"/>
</dbReference>
<feature type="domain" description="HTH tetR-type" evidence="3">
    <location>
        <begin position="3"/>
        <end position="64"/>
    </location>
</feature>
<dbReference type="RefSeq" id="WP_072908304.1">
    <property type="nucleotide sequence ID" value="NZ_FRAI01000026.1"/>
</dbReference>
<evidence type="ECO:0000256" key="1">
    <source>
        <dbReference type="ARBA" id="ARBA00023125"/>
    </source>
</evidence>
<dbReference type="OrthoDB" id="9814200at2"/>
<dbReference type="InterPro" id="IPR001647">
    <property type="entry name" value="HTH_TetR"/>
</dbReference>
<keyword evidence="1 2" id="KW-0238">DNA-binding</keyword>
<dbReference type="PANTHER" id="PTHR43479:SF11">
    <property type="entry name" value="ACREF_ENVCD OPERON REPRESSOR-RELATED"/>
    <property type="match status" value="1"/>
</dbReference>
<dbReference type="EMBL" id="FRAI01000026">
    <property type="protein sequence ID" value="SHK26408.1"/>
    <property type="molecule type" value="Genomic_DNA"/>
</dbReference>
<protein>
    <submittedName>
        <fullName evidence="4">Transcriptional regulator, TetR family</fullName>
    </submittedName>
</protein>
<keyword evidence="5" id="KW-1185">Reference proteome</keyword>
<dbReference type="Proteomes" id="UP000243547">
    <property type="component" value="Unassembled WGS sequence"/>
</dbReference>
<dbReference type="STRING" id="1120989.SAMN02745227_01923"/>
<accession>A0A1M6R225</accession>
<dbReference type="GO" id="GO:0003677">
    <property type="term" value="F:DNA binding"/>
    <property type="evidence" value="ECO:0007669"/>
    <property type="project" value="UniProtKB-UniRule"/>
</dbReference>
<sequence length="204" mass="23800">MSREKKEILYNATLSLIAENHQIGSIKVADIALKANMGKSTVYEYFDSKEQLIAESLIYMFKKGIEAFEQIVAESKDFKETFFILLDNLAHCLDKNRRMLDYMTMNECNIAIHQTVKSIMSEKFEELRTAYFQAVEKLVDKSIAEGLIKEKPAKFDWYMAVVNSMTYMFIHKQNFPEFNHLTDDEVKEKAYLAFLKILNNSDKI</sequence>
<dbReference type="AlphaFoldDB" id="A0A1M6R225"/>
<name>A0A1M6R225_9FIRM</name>
<organism evidence="4 5">
    <name type="scientific">Anaerobranca californiensis DSM 14826</name>
    <dbReference type="NCBI Taxonomy" id="1120989"/>
    <lineage>
        <taxon>Bacteria</taxon>
        <taxon>Bacillati</taxon>
        <taxon>Bacillota</taxon>
        <taxon>Clostridia</taxon>
        <taxon>Eubacteriales</taxon>
        <taxon>Proteinivoracaceae</taxon>
        <taxon>Anaerobranca</taxon>
    </lineage>
</organism>
<feature type="DNA-binding region" description="H-T-H motif" evidence="2">
    <location>
        <begin position="27"/>
        <end position="46"/>
    </location>
</feature>
<evidence type="ECO:0000256" key="2">
    <source>
        <dbReference type="PROSITE-ProRule" id="PRU00335"/>
    </source>
</evidence>
<evidence type="ECO:0000313" key="5">
    <source>
        <dbReference type="Proteomes" id="UP000243547"/>
    </source>
</evidence>
<dbReference type="Gene3D" id="1.10.357.10">
    <property type="entry name" value="Tetracycline Repressor, domain 2"/>
    <property type="match status" value="1"/>
</dbReference>
<dbReference type="InterPro" id="IPR050624">
    <property type="entry name" value="HTH-type_Tx_Regulator"/>
</dbReference>
<dbReference type="SUPFAM" id="SSF46689">
    <property type="entry name" value="Homeodomain-like"/>
    <property type="match status" value="1"/>
</dbReference>
<dbReference type="PROSITE" id="PS50977">
    <property type="entry name" value="HTH_TETR_2"/>
    <property type="match status" value="1"/>
</dbReference>